<dbReference type="Proteomes" id="UP000652761">
    <property type="component" value="Unassembled WGS sequence"/>
</dbReference>
<accession>A0A843XRZ8</accession>
<comment type="caution">
    <text evidence="1">The sequence shown here is derived from an EMBL/GenBank/DDBJ whole genome shotgun (WGS) entry which is preliminary data.</text>
</comment>
<evidence type="ECO:0000313" key="1">
    <source>
        <dbReference type="EMBL" id="MQM22644.1"/>
    </source>
</evidence>
<reference evidence="1" key="1">
    <citation type="submission" date="2017-07" db="EMBL/GenBank/DDBJ databases">
        <title>Taro Niue Genome Assembly and Annotation.</title>
        <authorList>
            <person name="Atibalentja N."/>
            <person name="Keating K."/>
            <person name="Fields C.J."/>
        </authorList>
    </citation>
    <scope>NUCLEOTIDE SEQUENCE</scope>
    <source>
        <strain evidence="1">Niue_2</strain>
        <tissue evidence="1">Leaf</tissue>
    </source>
</reference>
<organism evidence="1 2">
    <name type="scientific">Colocasia esculenta</name>
    <name type="common">Wild taro</name>
    <name type="synonym">Arum esculentum</name>
    <dbReference type="NCBI Taxonomy" id="4460"/>
    <lineage>
        <taxon>Eukaryota</taxon>
        <taxon>Viridiplantae</taxon>
        <taxon>Streptophyta</taxon>
        <taxon>Embryophyta</taxon>
        <taxon>Tracheophyta</taxon>
        <taxon>Spermatophyta</taxon>
        <taxon>Magnoliopsida</taxon>
        <taxon>Liliopsida</taxon>
        <taxon>Araceae</taxon>
        <taxon>Aroideae</taxon>
        <taxon>Colocasieae</taxon>
        <taxon>Colocasia</taxon>
    </lineage>
</organism>
<gene>
    <name evidence="1" type="ORF">Taro_055699</name>
</gene>
<proteinExistence type="predicted"/>
<dbReference type="EMBL" id="NMUH01013485">
    <property type="protein sequence ID" value="MQM22644.1"/>
    <property type="molecule type" value="Genomic_DNA"/>
</dbReference>
<evidence type="ECO:0000313" key="2">
    <source>
        <dbReference type="Proteomes" id="UP000652761"/>
    </source>
</evidence>
<sequence>MHGHVWMRKEYWMELCVIWGGEKWNKNSAKAKQNRAAHILRQMYTRVALSLLQRIKRDW</sequence>
<protein>
    <submittedName>
        <fullName evidence="1">Uncharacterized protein</fullName>
    </submittedName>
</protein>
<keyword evidence="2" id="KW-1185">Reference proteome</keyword>
<name>A0A843XRZ8_COLES</name>
<dbReference type="AlphaFoldDB" id="A0A843XRZ8"/>
<dbReference type="OrthoDB" id="651362at2759"/>